<evidence type="ECO:0000313" key="4">
    <source>
        <dbReference type="EMBL" id="EJT50789.1"/>
    </source>
</evidence>
<dbReference type="InterPro" id="IPR022271">
    <property type="entry name" value="Lipocalin_ApoD"/>
</dbReference>
<dbReference type="EMBL" id="ALBS01000087">
    <property type="protein sequence ID" value="EJT50789.1"/>
    <property type="molecule type" value="Genomic_DNA"/>
</dbReference>
<dbReference type="GO" id="GO:0006629">
    <property type="term" value="P:lipid metabolic process"/>
    <property type="evidence" value="ECO:0007669"/>
    <property type="project" value="TreeGrafter"/>
</dbReference>
<dbReference type="AlphaFoldDB" id="J6F1F7"/>
<proteinExistence type="inferred from homology"/>
<comment type="similarity">
    <text evidence="1 2">Belongs to the calycin superfamily. Lipocalin family.</text>
</comment>
<dbReference type="GO" id="GO:0005737">
    <property type="term" value="C:cytoplasm"/>
    <property type="evidence" value="ECO:0007669"/>
    <property type="project" value="TreeGrafter"/>
</dbReference>
<dbReference type="PIRSF" id="PIRSF036893">
    <property type="entry name" value="Lipocalin_ApoD"/>
    <property type="match status" value="1"/>
</dbReference>
<dbReference type="KEGG" id="tasa:A1Q1_08002"/>
<dbReference type="SUPFAM" id="SSF50814">
    <property type="entry name" value="Lipocalins"/>
    <property type="match status" value="1"/>
</dbReference>
<evidence type="ECO:0000313" key="5">
    <source>
        <dbReference type="Proteomes" id="UP000002748"/>
    </source>
</evidence>
<dbReference type="Gene3D" id="2.40.128.20">
    <property type="match status" value="1"/>
</dbReference>
<protein>
    <recommendedName>
        <fullName evidence="3">Lipocalin/cytosolic fatty-acid binding domain-containing protein</fullName>
    </recommendedName>
</protein>
<dbReference type="RefSeq" id="XP_014181663.1">
    <property type="nucleotide sequence ID" value="XM_014326188.1"/>
</dbReference>
<sequence length="149" mass="16073">MGRWYQVAGTEFPYTAGQKCVAAFYTLNDDGTVGVNNTSERPDGSFNQAVGKASPVPATYGASGVYTVEFEGVPGARGNPCPGPNYVVQDYTGDWAVVQSQNFSTLFLLSRVQEPGDEKVDAWIKRAGLLGTDLSNVKKTDQSNCKYLE</sequence>
<organism evidence="4 5">
    <name type="scientific">Trichosporon asahii var. asahii (strain ATCC 90039 / CBS 2479 / JCM 2466 / KCTC 7840 / NBRC 103889/ NCYC 2677 / UAMH 7654)</name>
    <name type="common">Yeast</name>
    <dbReference type="NCBI Taxonomy" id="1186058"/>
    <lineage>
        <taxon>Eukaryota</taxon>
        <taxon>Fungi</taxon>
        <taxon>Dikarya</taxon>
        <taxon>Basidiomycota</taxon>
        <taxon>Agaricomycotina</taxon>
        <taxon>Tremellomycetes</taxon>
        <taxon>Trichosporonales</taxon>
        <taxon>Trichosporonaceae</taxon>
        <taxon>Trichosporon</taxon>
    </lineage>
</organism>
<dbReference type="GeneID" id="25991514"/>
<dbReference type="InterPro" id="IPR012674">
    <property type="entry name" value="Calycin"/>
</dbReference>
<reference evidence="4 5" key="1">
    <citation type="journal article" date="2012" name="Eukaryot. Cell">
        <title>Draft genome sequence of CBS 2479, the standard type strain of Trichosporon asahii.</title>
        <authorList>
            <person name="Yang R.Y."/>
            <person name="Li H.T."/>
            <person name="Zhu H."/>
            <person name="Zhou G.P."/>
            <person name="Wang M."/>
            <person name="Wang L."/>
        </authorList>
    </citation>
    <scope>NUCLEOTIDE SEQUENCE [LARGE SCALE GENOMIC DNA]</scope>
    <source>
        <strain evidence="5">ATCC 90039 / CBS 2479 / JCM 2466 / KCTC 7840 / NCYC 2677 / UAMH 7654</strain>
    </source>
</reference>
<dbReference type="HOGENOM" id="CLU_122461_0_0_1"/>
<comment type="caution">
    <text evidence="4">The sequence shown here is derived from an EMBL/GenBank/DDBJ whole genome shotgun (WGS) entry which is preliminary data.</text>
</comment>
<dbReference type="Pfam" id="PF08212">
    <property type="entry name" value="Lipocalin_2"/>
    <property type="match status" value="1"/>
</dbReference>
<dbReference type="PANTHER" id="PTHR10612">
    <property type="entry name" value="APOLIPOPROTEIN D"/>
    <property type="match status" value="1"/>
</dbReference>
<dbReference type="OrthoDB" id="565904at2759"/>
<name>J6F1F7_TRIAS</name>
<gene>
    <name evidence="4" type="ORF">A1Q1_08002</name>
</gene>
<dbReference type="PANTHER" id="PTHR10612:SF34">
    <property type="entry name" value="APOLIPOPROTEIN D"/>
    <property type="match status" value="1"/>
</dbReference>
<dbReference type="GO" id="GO:0000302">
    <property type="term" value="P:response to reactive oxygen species"/>
    <property type="evidence" value="ECO:0007669"/>
    <property type="project" value="TreeGrafter"/>
</dbReference>
<dbReference type="InterPro" id="IPR000566">
    <property type="entry name" value="Lipocln_cytosolic_FA-bd_dom"/>
</dbReference>
<evidence type="ECO:0000259" key="3">
    <source>
        <dbReference type="Pfam" id="PF08212"/>
    </source>
</evidence>
<evidence type="ECO:0000256" key="1">
    <source>
        <dbReference type="ARBA" id="ARBA00006889"/>
    </source>
</evidence>
<evidence type="ECO:0000256" key="2">
    <source>
        <dbReference type="PIRNR" id="PIRNR036893"/>
    </source>
</evidence>
<dbReference type="VEuPathDB" id="FungiDB:A1Q1_08002"/>
<accession>J6F1F7</accession>
<dbReference type="Proteomes" id="UP000002748">
    <property type="component" value="Unassembled WGS sequence"/>
</dbReference>
<feature type="domain" description="Lipocalin/cytosolic fatty-acid binding" evidence="3">
    <location>
        <begin position="1"/>
        <end position="142"/>
    </location>
</feature>